<organism evidence="2">
    <name type="scientific">Siphoviridae sp. ctKgQ2</name>
    <dbReference type="NCBI Taxonomy" id="2827842"/>
    <lineage>
        <taxon>Viruses</taxon>
        <taxon>Duplodnaviria</taxon>
        <taxon>Heunggongvirae</taxon>
        <taxon>Uroviricota</taxon>
        <taxon>Caudoviricetes</taxon>
    </lineage>
</organism>
<name>A0A8S5TLP1_9CAUD</name>
<reference evidence="2" key="1">
    <citation type="journal article" date="2021" name="Proc. Natl. Acad. Sci. U.S.A.">
        <title>A Catalog of Tens of Thousands of Viruses from Human Metagenomes Reveals Hidden Associations with Chronic Diseases.</title>
        <authorList>
            <person name="Tisza M.J."/>
            <person name="Buck C.B."/>
        </authorList>
    </citation>
    <scope>NUCLEOTIDE SEQUENCE</scope>
    <source>
        <strain evidence="2">CtKgQ2</strain>
    </source>
</reference>
<keyword evidence="1" id="KW-0472">Membrane</keyword>
<evidence type="ECO:0000256" key="1">
    <source>
        <dbReference type="SAM" id="Phobius"/>
    </source>
</evidence>
<feature type="transmembrane region" description="Helical" evidence="1">
    <location>
        <begin position="27"/>
        <end position="45"/>
    </location>
</feature>
<keyword evidence="1" id="KW-1133">Transmembrane helix</keyword>
<keyword evidence="1" id="KW-0812">Transmembrane</keyword>
<evidence type="ECO:0000313" key="2">
    <source>
        <dbReference type="EMBL" id="DAF64236.1"/>
    </source>
</evidence>
<proteinExistence type="predicted"/>
<sequence>MWFCLLGVYLVAVLVNNYMRKRGEYWYTSYAVLVCLMLTIFLMIYSK</sequence>
<accession>A0A8S5TLP1</accession>
<dbReference type="EMBL" id="BK032853">
    <property type="protein sequence ID" value="DAF64236.1"/>
    <property type="molecule type" value="Genomic_DNA"/>
</dbReference>
<protein>
    <submittedName>
        <fullName evidence="2">Membrane MotB of proton-channel complex MotA/MotB</fullName>
    </submittedName>
</protein>